<evidence type="ECO:0000256" key="1">
    <source>
        <dbReference type="SAM" id="Phobius"/>
    </source>
</evidence>
<evidence type="ECO:0000313" key="2">
    <source>
        <dbReference type="EMBL" id="MEQ2260807.1"/>
    </source>
</evidence>
<proteinExistence type="predicted"/>
<keyword evidence="3" id="KW-1185">Reference proteome</keyword>
<evidence type="ECO:0000313" key="3">
    <source>
        <dbReference type="Proteomes" id="UP001444071"/>
    </source>
</evidence>
<comment type="caution">
    <text evidence="2">The sequence shown here is derived from an EMBL/GenBank/DDBJ whole genome shotgun (WGS) entry which is preliminary data.</text>
</comment>
<dbReference type="Proteomes" id="UP001444071">
    <property type="component" value="Unassembled WGS sequence"/>
</dbReference>
<keyword evidence="1" id="KW-1133">Transmembrane helix</keyword>
<feature type="non-terminal residue" evidence="2">
    <location>
        <position position="1"/>
    </location>
</feature>
<keyword evidence="1" id="KW-0472">Membrane</keyword>
<feature type="transmembrane region" description="Helical" evidence="1">
    <location>
        <begin position="21"/>
        <end position="42"/>
    </location>
</feature>
<organism evidence="2 3">
    <name type="scientific">Xenotaenia resolanae</name>
    <dbReference type="NCBI Taxonomy" id="208358"/>
    <lineage>
        <taxon>Eukaryota</taxon>
        <taxon>Metazoa</taxon>
        <taxon>Chordata</taxon>
        <taxon>Craniata</taxon>
        <taxon>Vertebrata</taxon>
        <taxon>Euteleostomi</taxon>
        <taxon>Actinopterygii</taxon>
        <taxon>Neopterygii</taxon>
        <taxon>Teleostei</taxon>
        <taxon>Neoteleostei</taxon>
        <taxon>Acanthomorphata</taxon>
        <taxon>Ovalentaria</taxon>
        <taxon>Atherinomorphae</taxon>
        <taxon>Cyprinodontiformes</taxon>
        <taxon>Goodeidae</taxon>
        <taxon>Xenotaenia</taxon>
    </lineage>
</organism>
<sequence>TEADKGMTRENYLKITQNAKLSYGVLIVKSCIYGAFVCFLVWKLQSSPRKQNK</sequence>
<name>A0ABV0VU65_9TELE</name>
<gene>
    <name evidence="2" type="ORF">XENORESO_001710</name>
</gene>
<reference evidence="2 3" key="1">
    <citation type="submission" date="2021-06" db="EMBL/GenBank/DDBJ databases">
        <authorList>
            <person name="Palmer J.M."/>
        </authorList>
    </citation>
    <scope>NUCLEOTIDE SEQUENCE [LARGE SCALE GENOMIC DNA]</scope>
    <source>
        <strain evidence="2 3">XR_2019</strain>
        <tissue evidence="2">Muscle</tissue>
    </source>
</reference>
<protein>
    <submittedName>
        <fullName evidence="2">Uncharacterized protein</fullName>
    </submittedName>
</protein>
<accession>A0ABV0VU65</accession>
<dbReference type="EMBL" id="JAHRIM010011297">
    <property type="protein sequence ID" value="MEQ2260807.1"/>
    <property type="molecule type" value="Genomic_DNA"/>
</dbReference>
<keyword evidence="1" id="KW-0812">Transmembrane</keyword>